<dbReference type="AlphaFoldDB" id="A0AAV5L4P2"/>
<comment type="caution">
    <text evidence="2">The sequence shown here is derived from an EMBL/GenBank/DDBJ whole genome shotgun (WGS) entry which is preliminary data.</text>
</comment>
<evidence type="ECO:0000313" key="3">
    <source>
        <dbReference type="Proteomes" id="UP001054252"/>
    </source>
</evidence>
<accession>A0AAV5L4P2</accession>
<feature type="region of interest" description="Disordered" evidence="1">
    <location>
        <begin position="35"/>
        <end position="138"/>
    </location>
</feature>
<feature type="compositionally biased region" description="Basic residues" evidence="1">
    <location>
        <begin position="97"/>
        <end position="114"/>
    </location>
</feature>
<evidence type="ECO:0000256" key="1">
    <source>
        <dbReference type="SAM" id="MobiDB-lite"/>
    </source>
</evidence>
<reference evidence="2 3" key="1">
    <citation type="journal article" date="2021" name="Commun. Biol.">
        <title>The genome of Shorea leprosula (Dipterocarpaceae) highlights the ecological relevance of drought in aseasonal tropical rainforests.</title>
        <authorList>
            <person name="Ng K.K.S."/>
            <person name="Kobayashi M.J."/>
            <person name="Fawcett J.A."/>
            <person name="Hatakeyama M."/>
            <person name="Paape T."/>
            <person name="Ng C.H."/>
            <person name="Ang C.C."/>
            <person name="Tnah L.H."/>
            <person name="Lee C.T."/>
            <person name="Nishiyama T."/>
            <person name="Sese J."/>
            <person name="O'Brien M.J."/>
            <person name="Copetti D."/>
            <person name="Mohd Noor M.I."/>
            <person name="Ong R.C."/>
            <person name="Putra M."/>
            <person name="Sireger I.Z."/>
            <person name="Indrioko S."/>
            <person name="Kosugi Y."/>
            <person name="Izuno A."/>
            <person name="Isagi Y."/>
            <person name="Lee S.L."/>
            <person name="Shimizu K.K."/>
        </authorList>
    </citation>
    <scope>NUCLEOTIDE SEQUENCE [LARGE SCALE GENOMIC DNA]</scope>
    <source>
        <strain evidence="2">214</strain>
    </source>
</reference>
<protein>
    <submittedName>
        <fullName evidence="2">Uncharacterized protein</fullName>
    </submittedName>
</protein>
<feature type="compositionally biased region" description="Polar residues" evidence="1">
    <location>
        <begin position="48"/>
        <end position="92"/>
    </location>
</feature>
<organism evidence="2 3">
    <name type="scientific">Rubroshorea leprosula</name>
    <dbReference type="NCBI Taxonomy" id="152421"/>
    <lineage>
        <taxon>Eukaryota</taxon>
        <taxon>Viridiplantae</taxon>
        <taxon>Streptophyta</taxon>
        <taxon>Embryophyta</taxon>
        <taxon>Tracheophyta</taxon>
        <taxon>Spermatophyta</taxon>
        <taxon>Magnoliopsida</taxon>
        <taxon>eudicotyledons</taxon>
        <taxon>Gunneridae</taxon>
        <taxon>Pentapetalae</taxon>
        <taxon>rosids</taxon>
        <taxon>malvids</taxon>
        <taxon>Malvales</taxon>
        <taxon>Dipterocarpaceae</taxon>
        <taxon>Rubroshorea</taxon>
    </lineage>
</organism>
<dbReference type="EMBL" id="BPVZ01000092">
    <property type="protein sequence ID" value="GKV31737.1"/>
    <property type="molecule type" value="Genomic_DNA"/>
</dbReference>
<name>A0AAV5L4P2_9ROSI</name>
<evidence type="ECO:0000313" key="2">
    <source>
        <dbReference type="EMBL" id="GKV31737.1"/>
    </source>
</evidence>
<sequence>MASIQCYKPTELSCHQVQQEHSFSEKVTEVASWAVDSHGSQKDYSETEYYSQTQAQNTNNGTEKSQVQYFHSQTQADHPNQRQGHHQASNGMVNRHGTIKKRGERKQGLLHRLKDKISGDSSSDSESDDEKRGRGKSC</sequence>
<gene>
    <name evidence="2" type="ORF">SLEP1_g40406</name>
</gene>
<proteinExistence type="predicted"/>
<keyword evidence="3" id="KW-1185">Reference proteome</keyword>
<dbReference type="Proteomes" id="UP001054252">
    <property type="component" value="Unassembled WGS sequence"/>
</dbReference>